<keyword evidence="6 7" id="KW-0472">Membrane</keyword>
<feature type="transmembrane region" description="Helical" evidence="7">
    <location>
        <begin position="225"/>
        <end position="244"/>
    </location>
</feature>
<dbReference type="CDD" id="cd06261">
    <property type="entry name" value="TM_PBP2"/>
    <property type="match status" value="1"/>
</dbReference>
<organism evidence="9">
    <name type="scientific">uncultured bacterium Contig1767</name>
    <dbReference type="NCBI Taxonomy" id="1393509"/>
    <lineage>
        <taxon>Bacteria</taxon>
        <taxon>environmental samples</taxon>
    </lineage>
</organism>
<keyword evidence="4 7" id="KW-0812">Transmembrane</keyword>
<evidence type="ECO:0000256" key="6">
    <source>
        <dbReference type="ARBA" id="ARBA00023136"/>
    </source>
</evidence>
<dbReference type="EMBL" id="KC246776">
    <property type="protein sequence ID" value="AHF23836.1"/>
    <property type="molecule type" value="Genomic_DNA"/>
</dbReference>
<reference evidence="9" key="1">
    <citation type="journal article" date="2013" name="PLoS ONE">
        <title>Metagenomic insights into the carbohydrate-active enzymes carried by the microorganisms adhering to solid digesta in the rumen of cows.</title>
        <authorList>
            <person name="Wang L."/>
            <person name="Hatem A."/>
            <person name="Catalyurek U.V."/>
            <person name="Morrison M."/>
            <person name="Yu Z."/>
        </authorList>
    </citation>
    <scope>NUCLEOTIDE SEQUENCE</scope>
</reference>
<feature type="transmembrane region" description="Helical" evidence="7">
    <location>
        <begin position="324"/>
        <end position="344"/>
    </location>
</feature>
<comment type="subcellular location">
    <subcellularLocation>
        <location evidence="1 7">Cell membrane</location>
        <topology evidence="1 7">Multi-pass membrane protein</topology>
    </subcellularLocation>
</comment>
<accession>W0FGN4</accession>
<dbReference type="Pfam" id="PF00528">
    <property type="entry name" value="BPD_transp_1"/>
    <property type="match status" value="1"/>
</dbReference>
<dbReference type="InterPro" id="IPR035906">
    <property type="entry name" value="MetI-like_sf"/>
</dbReference>
<feature type="transmembrane region" description="Helical" evidence="7">
    <location>
        <begin position="161"/>
        <end position="182"/>
    </location>
</feature>
<feature type="transmembrane region" description="Helical" evidence="7">
    <location>
        <begin position="265"/>
        <end position="283"/>
    </location>
</feature>
<dbReference type="GO" id="GO:0005886">
    <property type="term" value="C:plasma membrane"/>
    <property type="evidence" value="ECO:0007669"/>
    <property type="project" value="UniProtKB-SubCell"/>
</dbReference>
<feature type="transmembrane region" description="Helical" evidence="7">
    <location>
        <begin position="57"/>
        <end position="76"/>
    </location>
</feature>
<evidence type="ECO:0000256" key="3">
    <source>
        <dbReference type="ARBA" id="ARBA00022475"/>
    </source>
</evidence>
<evidence type="ECO:0000256" key="7">
    <source>
        <dbReference type="RuleBase" id="RU363032"/>
    </source>
</evidence>
<evidence type="ECO:0000313" key="9">
    <source>
        <dbReference type="EMBL" id="AHF23836.1"/>
    </source>
</evidence>
<feature type="domain" description="ABC transmembrane type-1" evidence="8">
    <location>
        <begin position="121"/>
        <end position="340"/>
    </location>
</feature>
<evidence type="ECO:0000256" key="5">
    <source>
        <dbReference type="ARBA" id="ARBA00022989"/>
    </source>
</evidence>
<name>W0FGN4_9BACT</name>
<dbReference type="InterPro" id="IPR000515">
    <property type="entry name" value="MetI-like"/>
</dbReference>
<evidence type="ECO:0000256" key="2">
    <source>
        <dbReference type="ARBA" id="ARBA00022448"/>
    </source>
</evidence>
<comment type="similarity">
    <text evidence="7">Belongs to the binding-protein-dependent transport system permease family.</text>
</comment>
<dbReference type="InterPro" id="IPR050809">
    <property type="entry name" value="UgpAE/MalFG_permease"/>
</dbReference>
<protein>
    <submittedName>
        <fullName evidence="9">ABC-type transporter, integral membrane subunit</fullName>
    </submittedName>
</protein>
<feature type="transmembrane region" description="Helical" evidence="7">
    <location>
        <begin position="129"/>
        <end position="149"/>
    </location>
</feature>
<sequence>MQDLVGLLNKLHIILRQNLQVSAKKGRCDLSQVQQPSLSREIPRHHTNWKTYLRRYWTLYLLLAIPIAFFVIFRYFPMAYILMAFKKNNIIQPPWLVDWAKNGGFEWFIKAFKDKLFLRALENTIKLNLLDLVCGFPAPILMALILNELAFKRFKKFTQTVLYLPHFLSWIIISSLALRLLADNDGLVNILNKQMTGNPDAVIPFLSNPSWWVGSYIGLGIWKEAGWGTIIYLAALTSISPELYEAAAVDGAGRFRRIWHVTLPGLRPTIVVLLIMRLGYILGSEFDRPLALSNKLVTDVSTVLSIYVYQKGINGGGQFSLTTAVGLFQSVVGVLFLFGANFLAKRFGERGIM</sequence>
<evidence type="ECO:0000256" key="4">
    <source>
        <dbReference type="ARBA" id="ARBA00022692"/>
    </source>
</evidence>
<keyword evidence="2 7" id="KW-0813">Transport</keyword>
<dbReference type="PANTHER" id="PTHR43227">
    <property type="entry name" value="BLL4140 PROTEIN"/>
    <property type="match status" value="1"/>
</dbReference>
<keyword evidence="3" id="KW-1003">Cell membrane</keyword>
<dbReference type="Gene3D" id="1.10.3720.10">
    <property type="entry name" value="MetI-like"/>
    <property type="match status" value="1"/>
</dbReference>
<proteinExistence type="inferred from homology"/>
<dbReference type="PANTHER" id="PTHR43227:SF11">
    <property type="entry name" value="BLL4140 PROTEIN"/>
    <property type="match status" value="1"/>
</dbReference>
<dbReference type="SUPFAM" id="SSF161098">
    <property type="entry name" value="MetI-like"/>
    <property type="match status" value="1"/>
</dbReference>
<dbReference type="AlphaFoldDB" id="W0FGN4"/>
<evidence type="ECO:0000259" key="8">
    <source>
        <dbReference type="PROSITE" id="PS50928"/>
    </source>
</evidence>
<dbReference type="GO" id="GO:0055085">
    <property type="term" value="P:transmembrane transport"/>
    <property type="evidence" value="ECO:0007669"/>
    <property type="project" value="InterPro"/>
</dbReference>
<evidence type="ECO:0000256" key="1">
    <source>
        <dbReference type="ARBA" id="ARBA00004651"/>
    </source>
</evidence>
<keyword evidence="5 7" id="KW-1133">Transmembrane helix</keyword>
<dbReference type="PROSITE" id="PS50928">
    <property type="entry name" value="ABC_TM1"/>
    <property type="match status" value="1"/>
</dbReference>